<sequence length="288" mass="34187">MGLLMLTKFNFRVYAFLVLCIFAYVELASAQGIGQLESGMQKSDAEASVVREAQTLAWLGAYGTFRLSEKWYWHGELHYRRNETNKYLFLGEMAQIYNRHGIKYIPTKNFSATAGGVLRLDFNPNANEADKGFIVEPRIWHEYIWTMPFERFRIYHRLRFEHRWKRKFTKGSEYQFGNRWRYKFLMKIPLNKPKLEPGAFYFSPDVELIMQTGSTITDNPVEDLRIFPTFAYIANPRTTYSAGLMYTTGQTSDAGFIYRERWILRFNVYFNLDFRKFDDKIPETSFYD</sequence>
<evidence type="ECO:0000313" key="2">
    <source>
        <dbReference type="Proteomes" id="UP000599688"/>
    </source>
</evidence>
<accession>A0A916ZMY2</accession>
<dbReference type="EMBL" id="BMGL01000002">
    <property type="protein sequence ID" value="GGE05243.1"/>
    <property type="molecule type" value="Genomic_DNA"/>
</dbReference>
<dbReference type="AlphaFoldDB" id="A0A916ZMY2"/>
<dbReference type="Pfam" id="PF10677">
    <property type="entry name" value="DUF2490"/>
    <property type="match status" value="1"/>
</dbReference>
<dbReference type="InterPro" id="IPR019619">
    <property type="entry name" value="DUF2490"/>
</dbReference>
<evidence type="ECO:0008006" key="3">
    <source>
        <dbReference type="Google" id="ProtNLM"/>
    </source>
</evidence>
<reference evidence="1 2" key="1">
    <citation type="journal article" date="2014" name="Int. J. Syst. Evol. Microbiol.">
        <title>Complete genome sequence of Corynebacterium casei LMG S-19264T (=DSM 44701T), isolated from a smear-ripened cheese.</title>
        <authorList>
            <consortium name="US DOE Joint Genome Institute (JGI-PGF)"/>
            <person name="Walter F."/>
            <person name="Albersmeier A."/>
            <person name="Kalinowski J."/>
            <person name="Ruckert C."/>
        </authorList>
    </citation>
    <scope>NUCLEOTIDE SEQUENCE [LARGE SCALE GENOMIC DNA]</scope>
    <source>
        <strain evidence="1 2">CGMCC 1.12925</strain>
    </source>
</reference>
<dbReference type="Proteomes" id="UP000599688">
    <property type="component" value="Unassembled WGS sequence"/>
</dbReference>
<evidence type="ECO:0000313" key="1">
    <source>
        <dbReference type="EMBL" id="GGE05243.1"/>
    </source>
</evidence>
<keyword evidence="2" id="KW-1185">Reference proteome</keyword>
<comment type="caution">
    <text evidence="1">The sequence shown here is derived from an EMBL/GenBank/DDBJ whole genome shotgun (WGS) entry which is preliminary data.</text>
</comment>
<gene>
    <name evidence="1" type="ORF">GCM10010831_03650</name>
</gene>
<protein>
    <recommendedName>
        <fullName evidence="3">DUF2490 domain-containing protein</fullName>
    </recommendedName>
</protein>
<proteinExistence type="predicted"/>
<name>A0A916ZMY2_9FLAO</name>
<organism evidence="1 2">
    <name type="scientific">Psychroflexus salis</name>
    <dbReference type="NCBI Taxonomy" id="1526574"/>
    <lineage>
        <taxon>Bacteria</taxon>
        <taxon>Pseudomonadati</taxon>
        <taxon>Bacteroidota</taxon>
        <taxon>Flavobacteriia</taxon>
        <taxon>Flavobacteriales</taxon>
        <taxon>Flavobacteriaceae</taxon>
        <taxon>Psychroflexus</taxon>
    </lineage>
</organism>